<comment type="caution">
    <text evidence="2">The sequence shown here is derived from an EMBL/GenBank/DDBJ whole genome shotgun (WGS) entry which is preliminary data.</text>
</comment>
<dbReference type="Proteomes" id="UP000035514">
    <property type="component" value="Unassembled WGS sequence"/>
</dbReference>
<evidence type="ECO:0000256" key="1">
    <source>
        <dbReference type="SAM" id="Coils"/>
    </source>
</evidence>
<feature type="coiled-coil region" evidence="1">
    <location>
        <begin position="54"/>
        <end position="106"/>
    </location>
</feature>
<dbReference type="AlphaFoldDB" id="A0A0G9JWN2"/>
<dbReference type="EMBL" id="JAIQ01000117">
    <property type="protein sequence ID" value="KLD98661.1"/>
    <property type="molecule type" value="Genomic_DNA"/>
</dbReference>
<name>A0A0G9JWN2_9BACT</name>
<sequence>MKYDIKKYDMKTLVKLSIEYKEYMKSEEIQQLQKKIDNELTIIENEWKAFLKVYKDLDKNQHEYTIEYKEKQKEVEKKQEQKREQEKEKEQTLLNFQEKLNELRMNLAIYDTKKEESDDILK</sequence>
<gene>
    <name evidence="2" type="ORF">AA20_08190</name>
</gene>
<keyword evidence="1" id="KW-0175">Coiled coil</keyword>
<accession>A0A0G9JWN2</accession>
<reference evidence="2 3" key="1">
    <citation type="submission" date="2014-01" db="EMBL/GenBank/DDBJ databases">
        <title>Development of a Comparative Genomic Fingerprinting Assay for High Resolution Genotyping of Arcobacter butzleri.</title>
        <authorList>
            <person name="Webb A.L."/>
            <person name="Inglis G.D."/>
            <person name="Kruczkiewicz P."/>
            <person name="Selinger L.B."/>
            <person name="Taboada E.N."/>
        </authorList>
    </citation>
    <scope>NUCLEOTIDE SEQUENCE [LARGE SCALE GENOMIC DNA]</scope>
    <source>
        <strain evidence="2 3">L348</strain>
    </source>
</reference>
<evidence type="ECO:0000313" key="2">
    <source>
        <dbReference type="EMBL" id="KLD98661.1"/>
    </source>
</evidence>
<dbReference type="PATRIC" id="fig|1447256.3.peg.1597"/>
<organism evidence="2 3">
    <name type="scientific">Aliarcobacter butzleri L348</name>
    <dbReference type="NCBI Taxonomy" id="1447256"/>
    <lineage>
        <taxon>Bacteria</taxon>
        <taxon>Pseudomonadati</taxon>
        <taxon>Campylobacterota</taxon>
        <taxon>Epsilonproteobacteria</taxon>
        <taxon>Campylobacterales</taxon>
        <taxon>Arcobacteraceae</taxon>
        <taxon>Aliarcobacter</taxon>
    </lineage>
</organism>
<proteinExistence type="predicted"/>
<dbReference type="RefSeq" id="WP_046996933.1">
    <property type="nucleotide sequence ID" value="NZ_JAIQ01000117.1"/>
</dbReference>
<protein>
    <submittedName>
        <fullName evidence="2">Uncharacterized protein</fullName>
    </submittedName>
</protein>
<evidence type="ECO:0000313" key="3">
    <source>
        <dbReference type="Proteomes" id="UP000035514"/>
    </source>
</evidence>